<accession>A0A7J0E304</accession>
<gene>
    <name evidence="1" type="ORF">Acr_01g0003150</name>
</gene>
<keyword evidence="2" id="KW-1185">Reference proteome</keyword>
<evidence type="ECO:0000313" key="2">
    <source>
        <dbReference type="Proteomes" id="UP000585474"/>
    </source>
</evidence>
<organism evidence="1 2">
    <name type="scientific">Actinidia rufa</name>
    <dbReference type="NCBI Taxonomy" id="165716"/>
    <lineage>
        <taxon>Eukaryota</taxon>
        <taxon>Viridiplantae</taxon>
        <taxon>Streptophyta</taxon>
        <taxon>Embryophyta</taxon>
        <taxon>Tracheophyta</taxon>
        <taxon>Spermatophyta</taxon>
        <taxon>Magnoliopsida</taxon>
        <taxon>eudicotyledons</taxon>
        <taxon>Gunneridae</taxon>
        <taxon>Pentapetalae</taxon>
        <taxon>asterids</taxon>
        <taxon>Ericales</taxon>
        <taxon>Actinidiaceae</taxon>
        <taxon>Actinidia</taxon>
    </lineage>
</organism>
<dbReference type="OrthoDB" id="1937290at2759"/>
<reference evidence="1 2" key="1">
    <citation type="submission" date="2019-07" db="EMBL/GenBank/DDBJ databases">
        <title>De Novo Assembly of kiwifruit Actinidia rufa.</title>
        <authorList>
            <person name="Sugita-Konishi S."/>
            <person name="Sato K."/>
            <person name="Mori E."/>
            <person name="Abe Y."/>
            <person name="Kisaki G."/>
            <person name="Hamano K."/>
            <person name="Suezawa K."/>
            <person name="Otani M."/>
            <person name="Fukuda T."/>
            <person name="Manabe T."/>
            <person name="Gomi K."/>
            <person name="Tabuchi M."/>
            <person name="Akimitsu K."/>
            <person name="Kataoka I."/>
        </authorList>
    </citation>
    <scope>NUCLEOTIDE SEQUENCE [LARGE SCALE GENOMIC DNA]</scope>
    <source>
        <strain evidence="2">cv. Fuchu</strain>
    </source>
</reference>
<dbReference type="Proteomes" id="UP000585474">
    <property type="component" value="Unassembled WGS sequence"/>
</dbReference>
<dbReference type="EMBL" id="BJWL01000001">
    <property type="protein sequence ID" value="GFY80506.1"/>
    <property type="molecule type" value="Genomic_DNA"/>
</dbReference>
<evidence type="ECO:0000313" key="1">
    <source>
        <dbReference type="EMBL" id="GFY80506.1"/>
    </source>
</evidence>
<comment type="caution">
    <text evidence="1">The sequence shown here is derived from an EMBL/GenBank/DDBJ whole genome shotgun (WGS) entry which is preliminary data.</text>
</comment>
<proteinExistence type="predicted"/>
<name>A0A7J0E304_9ERIC</name>
<sequence>MAKPKNVPLPPSFSKSSVSVEGIEDIDLFRLEGYEPRKRKATGNSPLEKAMNLGGREHLHALIARIFYSGGLPFHLAGNSYFVAAFQYAAENHIPWRAPQYKEMETKMWDVSGDAFDSIEGAGVLEVANLSLDEHNMEVVLFRDEIDENEDS</sequence>
<protein>
    <submittedName>
        <fullName evidence="1">Uncharacterized protein</fullName>
    </submittedName>
</protein>
<dbReference type="AlphaFoldDB" id="A0A7J0E304"/>